<organism evidence="1 2">
    <name type="scientific">Castilleja foliolosa</name>
    <dbReference type="NCBI Taxonomy" id="1961234"/>
    <lineage>
        <taxon>Eukaryota</taxon>
        <taxon>Viridiplantae</taxon>
        <taxon>Streptophyta</taxon>
        <taxon>Embryophyta</taxon>
        <taxon>Tracheophyta</taxon>
        <taxon>Spermatophyta</taxon>
        <taxon>Magnoliopsida</taxon>
        <taxon>eudicotyledons</taxon>
        <taxon>Gunneridae</taxon>
        <taxon>Pentapetalae</taxon>
        <taxon>asterids</taxon>
        <taxon>lamiids</taxon>
        <taxon>Lamiales</taxon>
        <taxon>Orobanchaceae</taxon>
        <taxon>Pedicularideae</taxon>
        <taxon>Castillejinae</taxon>
        <taxon>Castilleja</taxon>
    </lineage>
</organism>
<comment type="caution">
    <text evidence="1">The sequence shown here is derived from an EMBL/GenBank/DDBJ whole genome shotgun (WGS) entry which is preliminary data.</text>
</comment>
<dbReference type="AlphaFoldDB" id="A0ABD3C064"/>
<dbReference type="EMBL" id="JAVIJP010000054">
    <property type="protein sequence ID" value="KAL3623165.1"/>
    <property type="molecule type" value="Genomic_DNA"/>
</dbReference>
<accession>A0ABD3C064</accession>
<protein>
    <submittedName>
        <fullName evidence="1">Uncharacterized protein</fullName>
    </submittedName>
</protein>
<reference evidence="2" key="1">
    <citation type="journal article" date="2024" name="IScience">
        <title>Strigolactones Initiate the Formation of Haustorium-like Structures in Castilleja.</title>
        <authorList>
            <person name="Buerger M."/>
            <person name="Peterson D."/>
            <person name="Chory J."/>
        </authorList>
    </citation>
    <scope>NUCLEOTIDE SEQUENCE [LARGE SCALE GENOMIC DNA]</scope>
</reference>
<evidence type="ECO:0000313" key="1">
    <source>
        <dbReference type="EMBL" id="KAL3623165.1"/>
    </source>
</evidence>
<keyword evidence="2" id="KW-1185">Reference proteome</keyword>
<evidence type="ECO:0000313" key="2">
    <source>
        <dbReference type="Proteomes" id="UP001632038"/>
    </source>
</evidence>
<dbReference type="Proteomes" id="UP001632038">
    <property type="component" value="Unassembled WGS sequence"/>
</dbReference>
<gene>
    <name evidence="1" type="ORF">CASFOL_031981</name>
</gene>
<sequence>MMSHFDRSVPPDIRDTYSLLVLNITFRIYYTRERDEKIIQLLDQNESSFTGISKRSNFQLAPLHESCFFGLKYSDQIPFFF</sequence>
<proteinExistence type="predicted"/>
<name>A0ABD3C064_9LAMI</name>